<keyword evidence="4" id="KW-0472">Membrane</keyword>
<evidence type="ECO:0000256" key="1">
    <source>
        <dbReference type="ARBA" id="ARBA00004167"/>
    </source>
</evidence>
<dbReference type="EMBL" id="SMKX01000043">
    <property type="protein sequence ID" value="TDD58892.1"/>
    <property type="molecule type" value="Genomic_DNA"/>
</dbReference>
<evidence type="ECO:0000256" key="3">
    <source>
        <dbReference type="ARBA" id="ARBA00022989"/>
    </source>
</evidence>
<dbReference type="GO" id="GO:0016020">
    <property type="term" value="C:membrane"/>
    <property type="evidence" value="ECO:0007669"/>
    <property type="project" value="UniProtKB-SubCell"/>
</dbReference>
<reference evidence="6 7" key="1">
    <citation type="submission" date="2019-03" db="EMBL/GenBank/DDBJ databases">
        <title>Draft genome sequences of novel Actinobacteria.</title>
        <authorList>
            <person name="Sahin N."/>
            <person name="Ay H."/>
            <person name="Saygin H."/>
        </authorList>
    </citation>
    <scope>NUCLEOTIDE SEQUENCE [LARGE SCALE GENOMIC DNA]</scope>
    <source>
        <strain evidence="6 7">JCM 13523</strain>
    </source>
</reference>
<dbReference type="InterPro" id="IPR007343">
    <property type="entry name" value="Uncharacterised_pept_Zn_put"/>
</dbReference>
<evidence type="ECO:0000256" key="2">
    <source>
        <dbReference type="ARBA" id="ARBA00022692"/>
    </source>
</evidence>
<dbReference type="PANTHER" id="PTHR30168">
    <property type="entry name" value="PUTATIVE MEMBRANE PROTEIN YPFJ"/>
    <property type="match status" value="1"/>
</dbReference>
<accession>A0A4R4ZPQ0</accession>
<dbReference type="PANTHER" id="PTHR30168:SF0">
    <property type="entry name" value="INNER MEMBRANE PROTEIN"/>
    <property type="match status" value="1"/>
</dbReference>
<dbReference type="Pfam" id="PF04228">
    <property type="entry name" value="Zn_peptidase"/>
    <property type="match status" value="1"/>
</dbReference>
<evidence type="ECO:0000256" key="4">
    <source>
        <dbReference type="ARBA" id="ARBA00023136"/>
    </source>
</evidence>
<protein>
    <recommendedName>
        <fullName evidence="8">Metalloprotease</fullName>
    </recommendedName>
</protein>
<organism evidence="6 7">
    <name type="scientific">Kribbella antibiotica</name>
    <dbReference type="NCBI Taxonomy" id="190195"/>
    <lineage>
        <taxon>Bacteria</taxon>
        <taxon>Bacillati</taxon>
        <taxon>Actinomycetota</taxon>
        <taxon>Actinomycetes</taxon>
        <taxon>Propionibacteriales</taxon>
        <taxon>Kribbellaceae</taxon>
        <taxon>Kribbella</taxon>
    </lineage>
</organism>
<name>A0A4R4ZPQ0_9ACTN</name>
<dbReference type="Proteomes" id="UP000295124">
    <property type="component" value="Unassembled WGS sequence"/>
</dbReference>
<gene>
    <name evidence="6" type="ORF">E1263_17060</name>
</gene>
<evidence type="ECO:0000313" key="7">
    <source>
        <dbReference type="Proteomes" id="UP000295124"/>
    </source>
</evidence>
<evidence type="ECO:0008006" key="8">
    <source>
        <dbReference type="Google" id="ProtNLM"/>
    </source>
</evidence>
<keyword evidence="7" id="KW-1185">Reference proteome</keyword>
<evidence type="ECO:0000256" key="5">
    <source>
        <dbReference type="SAM" id="MobiDB-lite"/>
    </source>
</evidence>
<dbReference type="RefSeq" id="WP_132168441.1">
    <property type="nucleotide sequence ID" value="NZ_SMKX01000043.1"/>
</dbReference>
<keyword evidence="3" id="KW-1133">Transmembrane helix</keyword>
<dbReference type="OrthoDB" id="3508456at2"/>
<feature type="compositionally biased region" description="Low complexity" evidence="5">
    <location>
        <begin position="83"/>
        <end position="98"/>
    </location>
</feature>
<comment type="caution">
    <text evidence="6">The sequence shown here is derived from an EMBL/GenBank/DDBJ whole genome shotgun (WGS) entry which is preliminary data.</text>
</comment>
<keyword evidence="2" id="KW-0812">Transmembrane</keyword>
<dbReference type="AlphaFoldDB" id="A0A4R4ZPQ0"/>
<sequence>MPDEKPDGGATAQPAAGHFLTEGESAPLPTAHRSQPIALGKARALSGPGESALRRKARPLPVDPEAVSVYSGPPVAPLPGAPTTPLTGTRRTGGARRVGWNRPYSRAGAQYNQVGPPPPPPRKYSNVVVAGLSALVLVVTASVGVACFKAISSYDSSVDNPLSRPSVHRPTAPIPTLPDPTVTKTVPGVKDIDRVQKNEIYKAGKLAAVGCKEPSVRPTSQVTTLRYFQGLLPCLNEAWKPLIEKAGYTFRAPKLTLVSAKVPTACTGESDSSYYCGTDETIAIDWQDYVAMYKRDPIDARVWMMDVMAHEYGHHVQDMTEMLTAVGSLQGWAKTEAAELELNRRLELQATCFGAAFLGANKAGLGLTGAKLQAWEFDTKHSGDEYNPKKVRDHGSRANQWFWGGPAFDSGNPASCNTYTASAKRVS</sequence>
<comment type="subcellular location">
    <subcellularLocation>
        <location evidence="1">Membrane</location>
        <topology evidence="1">Single-pass membrane protein</topology>
    </subcellularLocation>
</comment>
<feature type="region of interest" description="Disordered" evidence="5">
    <location>
        <begin position="1"/>
        <end position="118"/>
    </location>
</feature>
<evidence type="ECO:0000313" key="6">
    <source>
        <dbReference type="EMBL" id="TDD58892.1"/>
    </source>
</evidence>
<proteinExistence type="predicted"/>
<feature type="region of interest" description="Disordered" evidence="5">
    <location>
        <begin position="159"/>
        <end position="180"/>
    </location>
</feature>